<evidence type="ECO:0000256" key="1">
    <source>
        <dbReference type="SAM" id="MobiDB-lite"/>
    </source>
</evidence>
<accession>A0A7R8CIU2</accession>
<keyword evidence="3" id="KW-1185">Reference proteome</keyword>
<feature type="compositionally biased region" description="Low complexity" evidence="1">
    <location>
        <begin position="59"/>
        <end position="71"/>
    </location>
</feature>
<dbReference type="AlphaFoldDB" id="A0A7R8CIU2"/>
<proteinExistence type="predicted"/>
<gene>
    <name evidence="2" type="ORF">LSAA_5673</name>
</gene>
<sequence>MTEMISPSNVVLPTLRTPTTTTNSLIGIGSVNTTATLSRTQHIFRSPLATLPEQNNSCSSTPSPASTASPPQQILDECRIPECSTGVVYSINNTGSNVEDSFNSNCKQCVAERAAAAVVTSSSSRNVLDTSSSRYGTLKRQNTEDDEIEERRPPDICSPDPPGRTYECELWCRETSRLLAGFVVELRASRAQGDTPEGIMIASESKSPPNITHLIPKDVQDSIERARIETVAKLWKVTEEMNILYPKNWTRKAAEEIILFQDILTNELTRELRSIVDKSKSISEGSSPEDPILRPMRTREWTFARGMLYSVSLLTTVGKDN</sequence>
<feature type="region of interest" description="Disordered" evidence="1">
    <location>
        <begin position="136"/>
        <end position="160"/>
    </location>
</feature>
<dbReference type="Proteomes" id="UP000675881">
    <property type="component" value="Chromosome 14"/>
</dbReference>
<dbReference type="EMBL" id="HG994593">
    <property type="protein sequence ID" value="CAF2836588.1"/>
    <property type="molecule type" value="Genomic_DNA"/>
</dbReference>
<dbReference type="Gene3D" id="1.10.287.70">
    <property type="match status" value="1"/>
</dbReference>
<reference evidence="2" key="1">
    <citation type="submission" date="2021-02" db="EMBL/GenBank/DDBJ databases">
        <authorList>
            <person name="Bekaert M."/>
        </authorList>
    </citation>
    <scope>NUCLEOTIDE SEQUENCE</scope>
    <source>
        <strain evidence="2">IoA-00</strain>
    </source>
</reference>
<protein>
    <submittedName>
        <fullName evidence="2">(salmon louse) hypothetical protein</fullName>
    </submittedName>
</protein>
<evidence type="ECO:0000313" key="3">
    <source>
        <dbReference type="Proteomes" id="UP000675881"/>
    </source>
</evidence>
<name>A0A7R8CIU2_LEPSM</name>
<dbReference type="OrthoDB" id="297496at2759"/>
<feature type="region of interest" description="Disordered" evidence="1">
    <location>
        <begin position="49"/>
        <end position="71"/>
    </location>
</feature>
<evidence type="ECO:0000313" key="2">
    <source>
        <dbReference type="EMBL" id="CAF2836588.1"/>
    </source>
</evidence>
<organism evidence="2 3">
    <name type="scientific">Lepeophtheirus salmonis</name>
    <name type="common">Salmon louse</name>
    <name type="synonym">Caligus salmonis</name>
    <dbReference type="NCBI Taxonomy" id="72036"/>
    <lineage>
        <taxon>Eukaryota</taxon>
        <taxon>Metazoa</taxon>
        <taxon>Ecdysozoa</taxon>
        <taxon>Arthropoda</taxon>
        <taxon>Crustacea</taxon>
        <taxon>Multicrustacea</taxon>
        <taxon>Hexanauplia</taxon>
        <taxon>Copepoda</taxon>
        <taxon>Siphonostomatoida</taxon>
        <taxon>Caligidae</taxon>
        <taxon>Lepeophtheirus</taxon>
    </lineage>
</organism>